<comment type="function">
    <text evidence="10">Plays an important role in control of proteasome function. Inhibits the hydrolysis of protein and peptide substrates by the 20S proteasome. Also inhibits the activation of the proteasome by the proteasome regulatory proteins PA700 and PA28.</text>
</comment>
<dbReference type="Gene3D" id="3.40.1000.30">
    <property type="match status" value="1"/>
</dbReference>
<evidence type="ECO:0000256" key="1">
    <source>
        <dbReference type="ARBA" id="ARBA00004240"/>
    </source>
</evidence>
<evidence type="ECO:0000259" key="13">
    <source>
        <dbReference type="Pfam" id="PF11566"/>
    </source>
</evidence>
<evidence type="ECO:0000256" key="11">
    <source>
        <dbReference type="SAM" id="MobiDB-lite"/>
    </source>
</evidence>
<evidence type="ECO:0000256" key="10">
    <source>
        <dbReference type="ARBA" id="ARBA00024805"/>
    </source>
</evidence>
<dbReference type="EMBL" id="JAEVFJ010000003">
    <property type="protein sequence ID" value="KAH8106100.1"/>
    <property type="molecule type" value="Genomic_DNA"/>
</dbReference>
<protein>
    <submittedName>
        <fullName evidence="14">PI31 proteasome regulator N-terminal-domain-containing protein</fullName>
    </submittedName>
</protein>
<accession>A0A8K0UX91</accession>
<dbReference type="Proteomes" id="UP000813824">
    <property type="component" value="Unassembled WGS sequence"/>
</dbReference>
<evidence type="ECO:0000256" key="2">
    <source>
        <dbReference type="ARBA" id="ARBA00004496"/>
    </source>
</evidence>
<keyword evidence="7" id="KW-0256">Endoplasmic reticulum</keyword>
<dbReference type="Pfam" id="PF08577">
    <property type="entry name" value="PI31_Prot_C"/>
    <property type="match status" value="1"/>
</dbReference>
<evidence type="ECO:0000256" key="5">
    <source>
        <dbReference type="ARBA" id="ARBA00022490"/>
    </source>
</evidence>
<reference evidence="14" key="1">
    <citation type="journal article" date="2021" name="New Phytol.">
        <title>Evolutionary innovations through gain and loss of genes in the ectomycorrhizal Boletales.</title>
        <authorList>
            <person name="Wu G."/>
            <person name="Miyauchi S."/>
            <person name="Morin E."/>
            <person name="Kuo A."/>
            <person name="Drula E."/>
            <person name="Varga T."/>
            <person name="Kohler A."/>
            <person name="Feng B."/>
            <person name="Cao Y."/>
            <person name="Lipzen A."/>
            <person name="Daum C."/>
            <person name="Hundley H."/>
            <person name="Pangilinan J."/>
            <person name="Johnson J."/>
            <person name="Barry K."/>
            <person name="LaButti K."/>
            <person name="Ng V."/>
            <person name="Ahrendt S."/>
            <person name="Min B."/>
            <person name="Choi I.G."/>
            <person name="Park H."/>
            <person name="Plett J.M."/>
            <person name="Magnuson J."/>
            <person name="Spatafora J.W."/>
            <person name="Nagy L.G."/>
            <person name="Henrissat B."/>
            <person name="Grigoriev I.V."/>
            <person name="Yang Z.L."/>
            <person name="Xu J."/>
            <person name="Martin F.M."/>
        </authorList>
    </citation>
    <scope>NUCLEOTIDE SEQUENCE</scope>
    <source>
        <strain evidence="14">KKN 215</strain>
    </source>
</reference>
<dbReference type="OrthoDB" id="68090at2759"/>
<evidence type="ECO:0000256" key="7">
    <source>
        <dbReference type="ARBA" id="ARBA00022824"/>
    </source>
</evidence>
<dbReference type="PANTHER" id="PTHR13266:SF1">
    <property type="entry name" value="PROTEASOME INHIBITOR PI31 SUBUNIT"/>
    <property type="match status" value="1"/>
</dbReference>
<dbReference type="InterPro" id="IPR045128">
    <property type="entry name" value="PI31-like"/>
</dbReference>
<dbReference type="InterPro" id="IPR013886">
    <property type="entry name" value="PI31_Prot_C"/>
</dbReference>
<evidence type="ECO:0000256" key="8">
    <source>
        <dbReference type="ARBA" id="ARBA00022942"/>
    </source>
</evidence>
<feature type="compositionally biased region" description="Pro residues" evidence="11">
    <location>
        <begin position="193"/>
        <end position="206"/>
    </location>
</feature>
<dbReference type="GO" id="GO:0043161">
    <property type="term" value="P:proteasome-mediated ubiquitin-dependent protein catabolic process"/>
    <property type="evidence" value="ECO:0007669"/>
    <property type="project" value="InterPro"/>
</dbReference>
<evidence type="ECO:0000256" key="4">
    <source>
        <dbReference type="ARBA" id="ARBA00022481"/>
    </source>
</evidence>
<comment type="subcellular location">
    <subcellularLocation>
        <location evidence="2">Cytoplasm</location>
    </subcellularLocation>
    <subcellularLocation>
        <location evidence="1">Endoplasmic reticulum</location>
    </subcellularLocation>
</comment>
<dbReference type="InterPro" id="IPR021625">
    <property type="entry name" value="PI31_Prot_N"/>
</dbReference>
<name>A0A8K0UX91_9AGAR</name>
<sequence>MASNILDPSAILSALPKFLPGASQRLVAPQDGLAALFHTIMSTLSFRLIAVDDLSPAKDSGDNVLPPEWNSHGPGSYTFRYKHDQSSLEFILKLSKLGSRTVIHAIALESDKTASLDISTNDFISPSFYPHDIGAADSRPLVHGFISSNRVADLTSQFQLAILQKLVPGLRKDGYTEVTNEGASSSHARPDAPRPVPNVPTHPQPEAPRFAPDYNAPLRNPLETGRRDWEPFPRNPFAPPNLFDDHRGDGMFVGPNHPIFGGGLRGPRGDGRGPWGGDGFLPPMGAPPGARFDPIVPSGDPSRPFPGAGRGLPGGGNMNDPDPDEFLPPGSGHDSMFS</sequence>
<feature type="region of interest" description="Disordered" evidence="11">
    <location>
        <begin position="176"/>
        <end position="249"/>
    </location>
</feature>
<evidence type="ECO:0000256" key="3">
    <source>
        <dbReference type="ARBA" id="ARBA00006405"/>
    </source>
</evidence>
<evidence type="ECO:0000313" key="15">
    <source>
        <dbReference type="Proteomes" id="UP000813824"/>
    </source>
</evidence>
<keyword evidence="4" id="KW-0488">Methylation</keyword>
<evidence type="ECO:0000259" key="12">
    <source>
        <dbReference type="Pfam" id="PF08577"/>
    </source>
</evidence>
<evidence type="ECO:0000313" key="14">
    <source>
        <dbReference type="EMBL" id="KAH8106100.1"/>
    </source>
</evidence>
<keyword evidence="15" id="KW-1185">Reference proteome</keyword>
<gene>
    <name evidence="14" type="ORF">BXZ70DRAFT_416319</name>
</gene>
<organism evidence="14 15">
    <name type="scientific">Cristinia sonorae</name>
    <dbReference type="NCBI Taxonomy" id="1940300"/>
    <lineage>
        <taxon>Eukaryota</taxon>
        <taxon>Fungi</taxon>
        <taxon>Dikarya</taxon>
        <taxon>Basidiomycota</taxon>
        <taxon>Agaricomycotina</taxon>
        <taxon>Agaricomycetes</taxon>
        <taxon>Agaricomycetidae</taxon>
        <taxon>Agaricales</taxon>
        <taxon>Pleurotineae</taxon>
        <taxon>Stephanosporaceae</taxon>
        <taxon>Cristinia</taxon>
    </lineage>
</organism>
<dbReference type="AlphaFoldDB" id="A0A8K0UX91"/>
<feature type="region of interest" description="Disordered" evidence="11">
    <location>
        <begin position="282"/>
        <end position="338"/>
    </location>
</feature>
<evidence type="ECO:0000256" key="9">
    <source>
        <dbReference type="ARBA" id="ARBA00022990"/>
    </source>
</evidence>
<dbReference type="GO" id="GO:0070628">
    <property type="term" value="F:proteasome binding"/>
    <property type="evidence" value="ECO:0007669"/>
    <property type="project" value="InterPro"/>
</dbReference>
<dbReference type="GO" id="GO:0005783">
    <property type="term" value="C:endoplasmic reticulum"/>
    <property type="evidence" value="ECO:0007669"/>
    <property type="project" value="UniProtKB-SubCell"/>
</dbReference>
<feature type="domain" description="PI31 proteasome regulator C-terminal" evidence="12">
    <location>
        <begin position="225"/>
        <end position="297"/>
    </location>
</feature>
<feature type="compositionally biased region" description="Gly residues" evidence="11">
    <location>
        <begin position="308"/>
        <end position="317"/>
    </location>
</feature>
<evidence type="ECO:0000256" key="6">
    <source>
        <dbReference type="ARBA" id="ARBA00022553"/>
    </source>
</evidence>
<keyword evidence="5" id="KW-0963">Cytoplasm</keyword>
<keyword evidence="8 14" id="KW-0647">Proteasome</keyword>
<comment type="caution">
    <text evidence="14">The sequence shown here is derived from an EMBL/GenBank/DDBJ whole genome shotgun (WGS) entry which is preliminary data.</text>
</comment>
<dbReference type="Pfam" id="PF11566">
    <property type="entry name" value="PI31_Prot_N"/>
    <property type="match status" value="1"/>
</dbReference>
<proteinExistence type="inferred from homology"/>
<keyword evidence="6" id="KW-0597">Phosphoprotein</keyword>
<dbReference type="GO" id="GO:0004866">
    <property type="term" value="F:endopeptidase inhibitor activity"/>
    <property type="evidence" value="ECO:0007669"/>
    <property type="project" value="InterPro"/>
</dbReference>
<feature type="domain" description="PI31 proteasome regulator N-terminal" evidence="13">
    <location>
        <begin position="24"/>
        <end position="173"/>
    </location>
</feature>
<dbReference type="GO" id="GO:0000502">
    <property type="term" value="C:proteasome complex"/>
    <property type="evidence" value="ECO:0007669"/>
    <property type="project" value="UniProtKB-KW"/>
</dbReference>
<dbReference type="PANTHER" id="PTHR13266">
    <property type="entry name" value="PROTEASOME INHIBITOR"/>
    <property type="match status" value="1"/>
</dbReference>
<feature type="compositionally biased region" description="Polar residues" evidence="11">
    <location>
        <begin position="177"/>
        <end position="187"/>
    </location>
</feature>
<comment type="similarity">
    <text evidence="3">Belongs to the proteasome inhibitor PI31 family.</text>
</comment>
<keyword evidence="9" id="KW-0007">Acetylation</keyword>